<evidence type="ECO:0000313" key="3">
    <source>
        <dbReference type="Proteomes" id="UP000638648"/>
    </source>
</evidence>
<reference evidence="2" key="1">
    <citation type="submission" date="2020-10" db="EMBL/GenBank/DDBJ databases">
        <title>Sequencing the genomes of 1000 actinobacteria strains.</title>
        <authorList>
            <person name="Klenk H.-P."/>
        </authorList>
    </citation>
    <scope>NUCLEOTIDE SEQUENCE</scope>
    <source>
        <strain evidence="2">DSM 45354</strain>
    </source>
</reference>
<organism evidence="2 3">
    <name type="scientific">Actinopolymorpha pittospori</name>
    <dbReference type="NCBI Taxonomy" id="648752"/>
    <lineage>
        <taxon>Bacteria</taxon>
        <taxon>Bacillati</taxon>
        <taxon>Actinomycetota</taxon>
        <taxon>Actinomycetes</taxon>
        <taxon>Propionibacteriales</taxon>
        <taxon>Actinopolymorphaceae</taxon>
        <taxon>Actinopolymorpha</taxon>
    </lineage>
</organism>
<feature type="chain" id="PRO_5036976139" description="Peptidase inhibitor family I36" evidence="1">
    <location>
        <begin position="32"/>
        <end position="157"/>
    </location>
</feature>
<dbReference type="AlphaFoldDB" id="A0A927N0S6"/>
<feature type="signal peptide" evidence="1">
    <location>
        <begin position="1"/>
        <end position="31"/>
    </location>
</feature>
<protein>
    <recommendedName>
        <fullName evidence="4">Peptidase inhibitor family I36</fullName>
    </recommendedName>
</protein>
<proteinExistence type="predicted"/>
<name>A0A927N0S6_9ACTN</name>
<evidence type="ECO:0000256" key="1">
    <source>
        <dbReference type="SAM" id="SignalP"/>
    </source>
</evidence>
<dbReference type="Proteomes" id="UP000638648">
    <property type="component" value="Unassembled WGS sequence"/>
</dbReference>
<dbReference type="RefSeq" id="WP_192753393.1">
    <property type="nucleotide sequence ID" value="NZ_BAABJL010000088.1"/>
</dbReference>
<accession>A0A927N0S6</accession>
<keyword evidence="3" id="KW-1185">Reference proteome</keyword>
<gene>
    <name evidence="2" type="ORF">HEB94_006762</name>
</gene>
<comment type="caution">
    <text evidence="2">The sequence shown here is derived from an EMBL/GenBank/DDBJ whole genome shotgun (WGS) entry which is preliminary data.</text>
</comment>
<keyword evidence="1" id="KW-0732">Signal</keyword>
<sequence>MQLVTRHRTRLATLALAGAALIVTATSPAMATETGGNPSSDRVVSPNGAGEWDYLGPDDFTKQSRTFQSGGGDFMICLDAHSQHGSYILWEEDPFNPDDQVRLNDGLLNLLDFPRDFDSSGCYAFRGISNYVDGANDQAEFYVQNLGWGAATVYAYD</sequence>
<evidence type="ECO:0008006" key="4">
    <source>
        <dbReference type="Google" id="ProtNLM"/>
    </source>
</evidence>
<dbReference type="EMBL" id="JADBEM010000001">
    <property type="protein sequence ID" value="MBE1609914.1"/>
    <property type="molecule type" value="Genomic_DNA"/>
</dbReference>
<evidence type="ECO:0000313" key="2">
    <source>
        <dbReference type="EMBL" id="MBE1609914.1"/>
    </source>
</evidence>